<organism evidence="2 4">
    <name type="scientific">Ambispora gerdemannii</name>
    <dbReference type="NCBI Taxonomy" id="144530"/>
    <lineage>
        <taxon>Eukaryota</taxon>
        <taxon>Fungi</taxon>
        <taxon>Fungi incertae sedis</taxon>
        <taxon>Mucoromycota</taxon>
        <taxon>Glomeromycotina</taxon>
        <taxon>Glomeromycetes</taxon>
        <taxon>Archaeosporales</taxon>
        <taxon>Ambisporaceae</taxon>
        <taxon>Ambispora</taxon>
    </lineage>
</organism>
<accession>A0A9N9BAE4</accession>
<name>A0A9N9BAE4_9GLOM</name>
<feature type="compositionally biased region" description="Basic and acidic residues" evidence="1">
    <location>
        <begin position="38"/>
        <end position="57"/>
    </location>
</feature>
<keyword evidence="4" id="KW-1185">Reference proteome</keyword>
<dbReference type="Proteomes" id="UP000789831">
    <property type="component" value="Unassembled WGS sequence"/>
</dbReference>
<comment type="caution">
    <text evidence="2">The sequence shown here is derived from an EMBL/GenBank/DDBJ whole genome shotgun (WGS) entry which is preliminary data.</text>
</comment>
<gene>
    <name evidence="2" type="ORF">AGERDE_LOCUS7056</name>
    <name evidence="3" type="ORF">AGERDE_LOCUS7059</name>
</gene>
<proteinExistence type="predicted"/>
<dbReference type="EMBL" id="CAJVPL010001210">
    <property type="protein sequence ID" value="CAG8559040.1"/>
    <property type="molecule type" value="Genomic_DNA"/>
</dbReference>
<reference evidence="2" key="1">
    <citation type="submission" date="2021-06" db="EMBL/GenBank/DDBJ databases">
        <authorList>
            <person name="Kallberg Y."/>
            <person name="Tangrot J."/>
            <person name="Rosling A."/>
        </authorList>
    </citation>
    <scope>NUCLEOTIDE SEQUENCE</scope>
    <source>
        <strain evidence="2">MT106</strain>
    </source>
</reference>
<evidence type="ECO:0000313" key="3">
    <source>
        <dbReference type="EMBL" id="CAG8559040.1"/>
    </source>
</evidence>
<evidence type="ECO:0000313" key="4">
    <source>
        <dbReference type="Proteomes" id="UP000789831"/>
    </source>
</evidence>
<dbReference type="EMBL" id="CAJVPL010001210">
    <property type="protein sequence ID" value="CAG8558982.1"/>
    <property type="molecule type" value="Genomic_DNA"/>
</dbReference>
<evidence type="ECO:0000256" key="1">
    <source>
        <dbReference type="SAM" id="MobiDB-lite"/>
    </source>
</evidence>
<sequence>MAKVTFDCKLTYSRQTNEWTFAWKGTGLHNQPLNARGEGLENVERNSQKSREYQRKSLRNTQERFERMSGRNRVVLGVLSISPPSTRQGRVWRTVDASPPSLLVPCSTLSPFPPSFLASGP</sequence>
<evidence type="ECO:0000313" key="2">
    <source>
        <dbReference type="EMBL" id="CAG8558982.1"/>
    </source>
</evidence>
<dbReference type="AlphaFoldDB" id="A0A9N9BAE4"/>
<protein>
    <submittedName>
        <fullName evidence="2">12665_t:CDS:1</fullName>
    </submittedName>
    <submittedName>
        <fullName evidence="3">12668_t:CDS:1</fullName>
    </submittedName>
</protein>
<feature type="region of interest" description="Disordered" evidence="1">
    <location>
        <begin position="34"/>
        <end position="57"/>
    </location>
</feature>